<protein>
    <submittedName>
        <fullName evidence="1">Uncharacterized protein DUF982</fullName>
    </submittedName>
</protein>
<dbReference type="Gene3D" id="6.10.250.730">
    <property type="match status" value="1"/>
</dbReference>
<evidence type="ECO:0000313" key="1">
    <source>
        <dbReference type="EMBL" id="SOC45819.1"/>
    </source>
</evidence>
<dbReference type="AlphaFoldDB" id="A0A285UVI1"/>
<reference evidence="1 2" key="1">
    <citation type="submission" date="2017-08" db="EMBL/GenBank/DDBJ databases">
        <authorList>
            <person name="de Groot N.N."/>
        </authorList>
    </citation>
    <scope>NUCLEOTIDE SEQUENCE [LARGE SCALE GENOMIC DNA]</scope>
    <source>
        <strain evidence="1 2">JC85</strain>
    </source>
</reference>
<gene>
    <name evidence="1" type="ORF">SAMN05892877_11846</name>
</gene>
<keyword evidence="2" id="KW-1185">Reference proteome</keyword>
<proteinExistence type="predicted"/>
<name>A0A285UVI1_9HYPH</name>
<dbReference type="Pfam" id="PF06169">
    <property type="entry name" value="DUF982"/>
    <property type="match status" value="1"/>
</dbReference>
<dbReference type="RefSeq" id="WP_176526865.1">
    <property type="nucleotide sequence ID" value="NZ_OBQD01000018.1"/>
</dbReference>
<dbReference type="EMBL" id="OBQD01000018">
    <property type="protein sequence ID" value="SOC45819.1"/>
    <property type="molecule type" value="Genomic_DNA"/>
</dbReference>
<evidence type="ECO:0000313" key="2">
    <source>
        <dbReference type="Proteomes" id="UP000219167"/>
    </source>
</evidence>
<dbReference type="InterPro" id="IPR010385">
    <property type="entry name" value="DUF982"/>
</dbReference>
<accession>A0A285UVI1</accession>
<organism evidence="1 2">
    <name type="scientific">Rhizobium subbaraonis</name>
    <dbReference type="NCBI Taxonomy" id="908946"/>
    <lineage>
        <taxon>Bacteria</taxon>
        <taxon>Pseudomonadati</taxon>
        <taxon>Pseudomonadota</taxon>
        <taxon>Alphaproteobacteria</taxon>
        <taxon>Hyphomicrobiales</taxon>
        <taxon>Rhizobiaceae</taxon>
        <taxon>Rhizobium/Agrobacterium group</taxon>
        <taxon>Rhizobium</taxon>
    </lineage>
</organism>
<sequence length="81" mass="8928">MSNNWNKSVTLALEAPGKFTTITNIQQASWALIEDWPLEEGEALDRALLVIEAAMKGKKTAEEARFAFIAAAHEAGIEIRE</sequence>
<dbReference type="Proteomes" id="UP000219167">
    <property type="component" value="Unassembled WGS sequence"/>
</dbReference>